<dbReference type="Pfam" id="PF08100">
    <property type="entry name" value="Dimerisation"/>
    <property type="match status" value="1"/>
</dbReference>
<proteinExistence type="predicted"/>
<dbReference type="AlphaFoldDB" id="A0A1H8G0M6"/>
<dbReference type="EMBL" id="FOBO01000016">
    <property type="protein sequence ID" value="SEN37334.1"/>
    <property type="molecule type" value="Genomic_DNA"/>
</dbReference>
<dbReference type="PROSITE" id="PS51683">
    <property type="entry name" value="SAM_OMT_II"/>
    <property type="match status" value="1"/>
</dbReference>
<evidence type="ECO:0000259" key="5">
    <source>
        <dbReference type="Pfam" id="PF08100"/>
    </source>
</evidence>
<sequence>MAVQDAAPAPRRPRAGLIARLLANPGFQSLASRLPFSRGIARSDGAALFDVVQGFVQSQVLFALIELDILRRLFNLGPQTPEGLARATAIPADRMAHLLQAGAALELLKRRRDGRFALARRGAALLGVPGLEAMIRHHRAFYADMADPVALLRGEGETELARFWPYVFGTGGDIAPDVAERYSDLMAQSQVLVAEDVLRMIPLRGVSCLMDVGGGSGAFLRAVAQRHPRLDLQLFDLPEVMPEATRRMAEAGLSGSVELCGGSFRDEALPKGADAISLIRVLYDHADDTVTDLLAKCHAALPPGGRLIVAEPMSGGARPERAGDVYFSFYTMAMGTGRVRSAARIAEMCRAAGFDTVTIPRAPRPYITGALSCVKAE</sequence>
<evidence type="ECO:0000256" key="2">
    <source>
        <dbReference type="ARBA" id="ARBA00022679"/>
    </source>
</evidence>
<dbReference type="Gene3D" id="3.40.50.150">
    <property type="entry name" value="Vaccinia Virus protein VP39"/>
    <property type="match status" value="1"/>
</dbReference>
<dbReference type="SUPFAM" id="SSF53335">
    <property type="entry name" value="S-adenosyl-L-methionine-dependent methyltransferases"/>
    <property type="match status" value="1"/>
</dbReference>
<dbReference type="RefSeq" id="WP_074787678.1">
    <property type="nucleotide sequence ID" value="NZ_FOBO01000016.1"/>
</dbReference>
<reference evidence="6 7" key="1">
    <citation type="submission" date="2016-10" db="EMBL/GenBank/DDBJ databases">
        <authorList>
            <person name="de Groot N.N."/>
        </authorList>
    </citation>
    <scope>NUCLEOTIDE SEQUENCE [LARGE SCALE GENOMIC DNA]</scope>
    <source>
        <strain evidence="6 7">DSM 11457</strain>
    </source>
</reference>
<keyword evidence="3" id="KW-0949">S-adenosyl-L-methionine</keyword>
<feature type="domain" description="O-methyltransferase dimerisation" evidence="5">
    <location>
        <begin position="50"/>
        <end position="126"/>
    </location>
</feature>
<dbReference type="InterPro" id="IPR029063">
    <property type="entry name" value="SAM-dependent_MTases_sf"/>
</dbReference>
<dbReference type="InterPro" id="IPR016461">
    <property type="entry name" value="COMT-like"/>
</dbReference>
<keyword evidence="2 6" id="KW-0808">Transferase</keyword>
<dbReference type="Proteomes" id="UP000182160">
    <property type="component" value="Unassembled WGS sequence"/>
</dbReference>
<dbReference type="InterPro" id="IPR036390">
    <property type="entry name" value="WH_DNA-bd_sf"/>
</dbReference>
<dbReference type="InterPro" id="IPR036388">
    <property type="entry name" value="WH-like_DNA-bd_sf"/>
</dbReference>
<dbReference type="InterPro" id="IPR012967">
    <property type="entry name" value="COMT_dimerisation"/>
</dbReference>
<protein>
    <submittedName>
        <fullName evidence="6">Demethylspheroidene O-methyltransferase</fullName>
    </submittedName>
</protein>
<accession>A0A1H8G0M6</accession>
<evidence type="ECO:0000256" key="3">
    <source>
        <dbReference type="ARBA" id="ARBA00022691"/>
    </source>
</evidence>
<evidence type="ECO:0000313" key="6">
    <source>
        <dbReference type="EMBL" id="SEN37334.1"/>
    </source>
</evidence>
<gene>
    <name evidence="6" type="ORF">SAMN04488077_11633</name>
</gene>
<dbReference type="PANTHER" id="PTHR43712">
    <property type="entry name" value="PUTATIVE (AFU_ORTHOLOGUE AFUA_4G14580)-RELATED"/>
    <property type="match status" value="1"/>
</dbReference>
<dbReference type="Pfam" id="PF00891">
    <property type="entry name" value="Methyltransf_2"/>
    <property type="match status" value="1"/>
</dbReference>
<dbReference type="SUPFAM" id="SSF46785">
    <property type="entry name" value="Winged helix' DNA-binding domain"/>
    <property type="match status" value="1"/>
</dbReference>
<dbReference type="GO" id="GO:0032259">
    <property type="term" value="P:methylation"/>
    <property type="evidence" value="ECO:0007669"/>
    <property type="project" value="UniProtKB-KW"/>
</dbReference>
<evidence type="ECO:0000259" key="4">
    <source>
        <dbReference type="Pfam" id="PF00891"/>
    </source>
</evidence>
<organism evidence="6 7">
    <name type="scientific">Roseovarius tolerans</name>
    <dbReference type="NCBI Taxonomy" id="74031"/>
    <lineage>
        <taxon>Bacteria</taxon>
        <taxon>Pseudomonadati</taxon>
        <taxon>Pseudomonadota</taxon>
        <taxon>Alphaproteobacteria</taxon>
        <taxon>Rhodobacterales</taxon>
        <taxon>Roseobacteraceae</taxon>
        <taxon>Roseovarius</taxon>
    </lineage>
</organism>
<dbReference type="GO" id="GO:0008171">
    <property type="term" value="F:O-methyltransferase activity"/>
    <property type="evidence" value="ECO:0007669"/>
    <property type="project" value="InterPro"/>
</dbReference>
<dbReference type="CDD" id="cd02440">
    <property type="entry name" value="AdoMet_MTases"/>
    <property type="match status" value="1"/>
</dbReference>
<name>A0A1H8G0M6_9RHOB</name>
<dbReference type="GO" id="GO:0046983">
    <property type="term" value="F:protein dimerization activity"/>
    <property type="evidence" value="ECO:0007669"/>
    <property type="project" value="InterPro"/>
</dbReference>
<evidence type="ECO:0000313" key="7">
    <source>
        <dbReference type="Proteomes" id="UP000182160"/>
    </source>
</evidence>
<dbReference type="InterPro" id="IPR001077">
    <property type="entry name" value="COMT_C"/>
</dbReference>
<dbReference type="Gene3D" id="1.10.10.10">
    <property type="entry name" value="Winged helix-like DNA-binding domain superfamily/Winged helix DNA-binding domain"/>
    <property type="match status" value="1"/>
</dbReference>
<keyword evidence="1 6" id="KW-0489">Methyltransferase</keyword>
<feature type="domain" description="O-methyltransferase C-terminal" evidence="4">
    <location>
        <begin position="142"/>
        <end position="354"/>
    </location>
</feature>
<evidence type="ECO:0000256" key="1">
    <source>
        <dbReference type="ARBA" id="ARBA00022603"/>
    </source>
</evidence>
<dbReference type="PANTHER" id="PTHR43712:SF2">
    <property type="entry name" value="O-METHYLTRANSFERASE CICE"/>
    <property type="match status" value="1"/>
</dbReference>